<sequence length="271" mass="30052">MWGPLKVTFGRGLWARAWGAGKLSGMRKLFVIGIGAGDPDQVTVQAIKAMRQVDTFFVIAKGVEKQELLDVRTAILAEHVERPYRVVEITDPPRDRDPADYRGVVADWHERRATLLAEAFAAEDGVGGILVWGDPSLYDSTLRMVELVLDSGRTTFDYEVIPGVTSAQALAARHRMVLHRIGEPVHVTTGRRLREEGLGPGSTLVMLDGECSFTELPGDDVHIWWGAYLGMPDEALVAGPLRAVQDEILARRAALREQKGWIMDIYLLRRG</sequence>
<dbReference type="PIRSF" id="PIRSF036525">
    <property type="entry name" value="CobF"/>
    <property type="match status" value="1"/>
</dbReference>
<feature type="domain" description="Tetrapyrrole methylase" evidence="6">
    <location>
        <begin position="28"/>
        <end position="243"/>
    </location>
</feature>
<gene>
    <name evidence="7" type="ORF">SAMN04244553_2653</name>
</gene>
<evidence type="ECO:0000313" key="7">
    <source>
        <dbReference type="EMBL" id="SNY81075.1"/>
    </source>
</evidence>
<dbReference type="Gene3D" id="3.30.950.10">
    <property type="entry name" value="Methyltransferase, Cobalt-precorrin-4 Transmethylase, Domain 2"/>
    <property type="match status" value="1"/>
</dbReference>
<keyword evidence="8" id="KW-1185">Reference proteome</keyword>
<dbReference type="InterPro" id="IPR014777">
    <property type="entry name" value="4pyrrole_Mease_sub1"/>
</dbReference>
<evidence type="ECO:0000259" key="6">
    <source>
        <dbReference type="Pfam" id="PF00590"/>
    </source>
</evidence>
<dbReference type="STRING" id="1379680.GCA_001612615_02597"/>
<dbReference type="InterPro" id="IPR014776">
    <property type="entry name" value="4pyrrole_Mease_sub2"/>
</dbReference>
<accession>A0A285L7Z0</accession>
<evidence type="ECO:0000256" key="2">
    <source>
        <dbReference type="ARBA" id="ARBA00022573"/>
    </source>
</evidence>
<keyword evidence="3" id="KW-0489">Methyltransferase</keyword>
<reference evidence="7 8" key="1">
    <citation type="submission" date="2017-09" db="EMBL/GenBank/DDBJ databases">
        <authorList>
            <person name="Ehlers B."/>
            <person name="Leendertz F.H."/>
        </authorList>
    </citation>
    <scope>NUCLEOTIDE SEQUENCE [LARGE SCALE GENOMIC DNA]</scope>
    <source>
        <strain evidence="7 8">DSM 45537</strain>
    </source>
</reference>
<protein>
    <submittedName>
        <fullName evidence="7">Precorrin-6A synthase (Deacetylating)</fullName>
    </submittedName>
</protein>
<keyword evidence="5" id="KW-0949">S-adenosyl-L-methionine</keyword>
<dbReference type="Gene3D" id="3.40.1010.10">
    <property type="entry name" value="Cobalt-precorrin-4 Transmethylase, Domain 1"/>
    <property type="match status" value="1"/>
</dbReference>
<dbReference type="InterPro" id="IPR012797">
    <property type="entry name" value="CobF"/>
</dbReference>
<dbReference type="Proteomes" id="UP000219565">
    <property type="component" value="Unassembled WGS sequence"/>
</dbReference>
<evidence type="ECO:0000256" key="1">
    <source>
        <dbReference type="ARBA" id="ARBA00004953"/>
    </source>
</evidence>
<dbReference type="Pfam" id="PF00590">
    <property type="entry name" value="TP_methylase"/>
    <property type="match status" value="1"/>
</dbReference>
<dbReference type="GO" id="GO:0043819">
    <property type="term" value="F:precorrin-6A synthase (deacetylating) activity"/>
    <property type="evidence" value="ECO:0007669"/>
    <property type="project" value="InterPro"/>
</dbReference>
<dbReference type="GO" id="GO:0032259">
    <property type="term" value="P:methylation"/>
    <property type="evidence" value="ECO:0007669"/>
    <property type="project" value="UniProtKB-KW"/>
</dbReference>
<dbReference type="InterPro" id="IPR000878">
    <property type="entry name" value="4pyrrol_Mease"/>
</dbReference>
<dbReference type="GO" id="GO:0009236">
    <property type="term" value="P:cobalamin biosynthetic process"/>
    <property type="evidence" value="ECO:0007669"/>
    <property type="project" value="UniProtKB-KW"/>
</dbReference>
<comment type="pathway">
    <text evidence="1">Cofactor biosynthesis; adenosylcobalamin biosynthesis.</text>
</comment>
<evidence type="ECO:0000313" key="8">
    <source>
        <dbReference type="Proteomes" id="UP000219565"/>
    </source>
</evidence>
<evidence type="ECO:0000256" key="3">
    <source>
        <dbReference type="ARBA" id="ARBA00022603"/>
    </source>
</evidence>
<dbReference type="InterPro" id="IPR035996">
    <property type="entry name" value="4pyrrol_Methylase_sf"/>
</dbReference>
<dbReference type="PANTHER" id="PTHR43467">
    <property type="entry name" value="COBALT-PRECORRIN-2 C(20)-METHYLTRANSFERASE"/>
    <property type="match status" value="1"/>
</dbReference>
<dbReference type="PANTHER" id="PTHR43467:SF1">
    <property type="entry name" value="PRECORRIN-6A SYNTHASE [DEACETYLATING]"/>
    <property type="match status" value="1"/>
</dbReference>
<organism evidence="7 8">
    <name type="scientific">Nocardia amikacinitolerans</name>
    <dbReference type="NCBI Taxonomy" id="756689"/>
    <lineage>
        <taxon>Bacteria</taxon>
        <taxon>Bacillati</taxon>
        <taxon>Actinomycetota</taxon>
        <taxon>Actinomycetes</taxon>
        <taxon>Mycobacteriales</taxon>
        <taxon>Nocardiaceae</taxon>
        <taxon>Nocardia</taxon>
    </lineage>
</organism>
<dbReference type="SUPFAM" id="SSF53790">
    <property type="entry name" value="Tetrapyrrole methylase"/>
    <property type="match status" value="1"/>
</dbReference>
<proteinExistence type="predicted"/>
<evidence type="ECO:0000256" key="4">
    <source>
        <dbReference type="ARBA" id="ARBA00022679"/>
    </source>
</evidence>
<keyword evidence="4" id="KW-0808">Transferase</keyword>
<dbReference type="NCBIfam" id="TIGR02434">
    <property type="entry name" value="CobF"/>
    <property type="match status" value="1"/>
</dbReference>
<evidence type="ECO:0000256" key="5">
    <source>
        <dbReference type="ARBA" id="ARBA00022691"/>
    </source>
</evidence>
<name>A0A285L7Z0_9NOCA</name>
<dbReference type="EMBL" id="OBEG01000002">
    <property type="protein sequence ID" value="SNY81075.1"/>
    <property type="molecule type" value="Genomic_DNA"/>
</dbReference>
<dbReference type="AlphaFoldDB" id="A0A285L7Z0"/>
<dbReference type="CDD" id="cd11643">
    <property type="entry name" value="Precorrin-6A-synthase"/>
    <property type="match status" value="1"/>
</dbReference>
<keyword evidence="2" id="KW-0169">Cobalamin biosynthesis</keyword>